<dbReference type="Proteomes" id="UP000704712">
    <property type="component" value="Unassembled WGS sequence"/>
</dbReference>
<sequence length="352" mass="40207">MVVNVDSFPSSEHSSGSVQCQVGVVADNCPIFSYVLQSSTVLRKVRLGQSLDTALHCKPLLQSHLKQPRDSSLTLVPFPICFRRERNLDPIQILPVSRARQSCSVSTLKNAPRTPNLSPSTEIPKERDDSDPSKSDDDNRNSDDSPKASKSAPDHHNAALIIARFFRSVCRLDTAADRAREVLRRRWREQHPEKYRTPVFELTNNEQLRVLQLYNPHLYGSQKLTLPLATTSTSTRLSRVPQMEQHKRLRRLEILTRMNRETALLNETSKQKTQAPASTTTTLHKAYQRQTLGLQKRPKTVLGRERLLQTRDLIMFPRTPPNFRYKTPPEARLLMTHTLKSVSTLQPLDRPK</sequence>
<feature type="compositionally biased region" description="Basic and acidic residues" evidence="1">
    <location>
        <begin position="123"/>
        <end position="154"/>
    </location>
</feature>
<dbReference type="EMBL" id="WSZM01000135">
    <property type="protein sequence ID" value="KAF4040829.1"/>
    <property type="molecule type" value="Genomic_DNA"/>
</dbReference>
<comment type="caution">
    <text evidence="2">The sequence shown here is derived from an EMBL/GenBank/DDBJ whole genome shotgun (WGS) entry which is preliminary data.</text>
</comment>
<reference evidence="2" key="1">
    <citation type="submission" date="2020-04" db="EMBL/GenBank/DDBJ databases">
        <title>Hybrid Assembly of Korean Phytophthora infestans isolates.</title>
        <authorList>
            <person name="Prokchorchik M."/>
            <person name="Lee Y."/>
            <person name="Seo J."/>
            <person name="Cho J.-H."/>
            <person name="Park Y.-E."/>
            <person name="Jang D.-C."/>
            <person name="Im J.-S."/>
            <person name="Choi J.-G."/>
            <person name="Park H.-J."/>
            <person name="Lee G.-B."/>
            <person name="Lee Y.-G."/>
            <person name="Hong S.-Y."/>
            <person name="Cho K."/>
            <person name="Sohn K.H."/>
        </authorList>
    </citation>
    <scope>NUCLEOTIDE SEQUENCE</scope>
    <source>
        <strain evidence="2">KR_1_A1</strain>
        <strain evidence="3">KR_2_A2</strain>
    </source>
</reference>
<organism evidence="2 4">
    <name type="scientific">Phytophthora infestans</name>
    <name type="common">Potato late blight agent</name>
    <name type="synonym">Botrytis infestans</name>
    <dbReference type="NCBI Taxonomy" id="4787"/>
    <lineage>
        <taxon>Eukaryota</taxon>
        <taxon>Sar</taxon>
        <taxon>Stramenopiles</taxon>
        <taxon>Oomycota</taxon>
        <taxon>Peronosporomycetes</taxon>
        <taxon>Peronosporales</taxon>
        <taxon>Peronosporaceae</taxon>
        <taxon>Phytophthora</taxon>
    </lineage>
</organism>
<keyword evidence="4" id="KW-1185">Reference proteome</keyword>
<dbReference type="AlphaFoldDB" id="A0A833TDQ7"/>
<gene>
    <name evidence="2" type="ORF">GN244_ATG06871</name>
    <name evidence="3" type="ORF">GN958_ATG05668</name>
</gene>
<accession>A0A833TDQ7</accession>
<feature type="region of interest" description="Disordered" evidence="1">
    <location>
        <begin position="104"/>
        <end position="154"/>
    </location>
</feature>
<dbReference type="EMBL" id="JAACNO010000759">
    <property type="protein sequence ID" value="KAF4145196.1"/>
    <property type="molecule type" value="Genomic_DNA"/>
</dbReference>
<proteinExistence type="predicted"/>
<feature type="compositionally biased region" description="Polar residues" evidence="1">
    <location>
        <begin position="104"/>
        <end position="121"/>
    </location>
</feature>
<evidence type="ECO:0000256" key="1">
    <source>
        <dbReference type="SAM" id="MobiDB-lite"/>
    </source>
</evidence>
<evidence type="ECO:0000313" key="3">
    <source>
        <dbReference type="EMBL" id="KAF4145196.1"/>
    </source>
</evidence>
<evidence type="ECO:0000313" key="4">
    <source>
        <dbReference type="Proteomes" id="UP000602510"/>
    </source>
</evidence>
<dbReference type="Proteomes" id="UP000602510">
    <property type="component" value="Unassembled WGS sequence"/>
</dbReference>
<protein>
    <submittedName>
        <fullName evidence="2">Uncharacterized protein</fullName>
    </submittedName>
</protein>
<evidence type="ECO:0000313" key="2">
    <source>
        <dbReference type="EMBL" id="KAF4040829.1"/>
    </source>
</evidence>
<name>A0A833TDQ7_PHYIN</name>